<evidence type="ECO:0000259" key="5">
    <source>
        <dbReference type="PROSITE" id="PS50011"/>
    </source>
</evidence>
<evidence type="ECO:0000256" key="2">
    <source>
        <dbReference type="ARBA" id="ARBA00022840"/>
    </source>
</evidence>
<dbReference type="EMBL" id="SPMZ01000015">
    <property type="protein sequence ID" value="NMQ18671.1"/>
    <property type="molecule type" value="Genomic_DNA"/>
</dbReference>
<evidence type="ECO:0000256" key="4">
    <source>
        <dbReference type="SAM" id="MobiDB-lite"/>
    </source>
</evidence>
<feature type="region of interest" description="Disordered" evidence="4">
    <location>
        <begin position="316"/>
        <end position="337"/>
    </location>
</feature>
<dbReference type="RefSeq" id="WP_169247925.1">
    <property type="nucleotide sequence ID" value="NZ_SPMZ01000015.1"/>
</dbReference>
<dbReference type="SMART" id="SM00220">
    <property type="entry name" value="S_TKc"/>
    <property type="match status" value="1"/>
</dbReference>
<dbReference type="PANTHER" id="PTHR23150:SF19">
    <property type="entry name" value="FORMYLGLYCINE-GENERATING ENZYME"/>
    <property type="match status" value="1"/>
</dbReference>
<dbReference type="PANTHER" id="PTHR23150">
    <property type="entry name" value="SULFATASE MODIFYING FACTOR 1, 2"/>
    <property type="match status" value="1"/>
</dbReference>
<proteinExistence type="predicted"/>
<dbReference type="InterPro" id="IPR011009">
    <property type="entry name" value="Kinase-like_dom_sf"/>
</dbReference>
<dbReference type="SUPFAM" id="SSF56436">
    <property type="entry name" value="C-type lectin-like"/>
    <property type="match status" value="1"/>
</dbReference>
<protein>
    <recommendedName>
        <fullName evidence="5">Protein kinase domain-containing protein</fullName>
    </recommendedName>
</protein>
<dbReference type="Pfam" id="PF00069">
    <property type="entry name" value="Pkinase"/>
    <property type="match status" value="1"/>
</dbReference>
<dbReference type="SUPFAM" id="SSF56112">
    <property type="entry name" value="Protein kinase-like (PK-like)"/>
    <property type="match status" value="1"/>
</dbReference>
<dbReference type="Gene3D" id="3.90.1580.10">
    <property type="entry name" value="paralog of FGE (formylglycine-generating enzyme)"/>
    <property type="match status" value="1"/>
</dbReference>
<dbReference type="Pfam" id="PF03781">
    <property type="entry name" value="FGE-sulfatase"/>
    <property type="match status" value="1"/>
</dbReference>
<dbReference type="InterPro" id="IPR016187">
    <property type="entry name" value="CTDL_fold"/>
</dbReference>
<feature type="domain" description="Protein kinase" evidence="5">
    <location>
        <begin position="17"/>
        <end position="300"/>
    </location>
</feature>
<evidence type="ECO:0000256" key="1">
    <source>
        <dbReference type="ARBA" id="ARBA00022741"/>
    </source>
</evidence>
<dbReference type="Proteomes" id="UP000760480">
    <property type="component" value="Unassembled WGS sequence"/>
</dbReference>
<dbReference type="InterPro" id="IPR000719">
    <property type="entry name" value="Prot_kinase_dom"/>
</dbReference>
<dbReference type="CDD" id="cd14014">
    <property type="entry name" value="STKc_PknB_like"/>
    <property type="match status" value="1"/>
</dbReference>
<keyword evidence="1 3" id="KW-0547">Nucleotide-binding</keyword>
<organism evidence="6 7">
    <name type="scientific">Candidatus Competibacter phosphatis</name>
    <dbReference type="NCBI Taxonomy" id="221280"/>
    <lineage>
        <taxon>Bacteria</taxon>
        <taxon>Pseudomonadati</taxon>
        <taxon>Pseudomonadota</taxon>
        <taxon>Gammaproteobacteria</taxon>
        <taxon>Candidatus Competibacteraceae</taxon>
        <taxon>Candidatus Competibacter</taxon>
    </lineage>
</organism>
<accession>A0ABX1TH23</accession>
<dbReference type="Gene3D" id="1.10.510.10">
    <property type="entry name" value="Transferase(Phosphotransferase) domain 1"/>
    <property type="match status" value="1"/>
</dbReference>
<gene>
    <name evidence="6" type="ORF">E4P82_05290</name>
</gene>
<feature type="compositionally biased region" description="Basic and acidic residues" evidence="4">
    <location>
        <begin position="316"/>
        <end position="326"/>
    </location>
</feature>
<dbReference type="PROSITE" id="PS00108">
    <property type="entry name" value="PROTEIN_KINASE_ST"/>
    <property type="match status" value="1"/>
</dbReference>
<keyword evidence="2 3" id="KW-0067">ATP-binding</keyword>
<dbReference type="InterPro" id="IPR051043">
    <property type="entry name" value="Sulfatase_Mod_Factor_Kinase"/>
</dbReference>
<keyword evidence="7" id="KW-1185">Reference proteome</keyword>
<dbReference type="InterPro" id="IPR017441">
    <property type="entry name" value="Protein_kinase_ATP_BS"/>
</dbReference>
<evidence type="ECO:0000313" key="7">
    <source>
        <dbReference type="Proteomes" id="UP000760480"/>
    </source>
</evidence>
<dbReference type="Gene3D" id="3.30.200.20">
    <property type="entry name" value="Phosphorylase Kinase, domain 1"/>
    <property type="match status" value="1"/>
</dbReference>
<feature type="binding site" evidence="3">
    <location>
        <position position="46"/>
    </location>
    <ligand>
        <name>ATP</name>
        <dbReference type="ChEBI" id="CHEBI:30616"/>
    </ligand>
</feature>
<evidence type="ECO:0000313" key="6">
    <source>
        <dbReference type="EMBL" id="NMQ18671.1"/>
    </source>
</evidence>
<name>A0ABX1TH23_9GAMM</name>
<dbReference type="PROSITE" id="PS50011">
    <property type="entry name" value="PROTEIN_KINASE_DOM"/>
    <property type="match status" value="1"/>
</dbReference>
<dbReference type="PROSITE" id="PS00107">
    <property type="entry name" value="PROTEIN_KINASE_ATP"/>
    <property type="match status" value="1"/>
</dbReference>
<comment type="caution">
    <text evidence="6">The sequence shown here is derived from an EMBL/GenBank/DDBJ whole genome shotgun (WGS) entry which is preliminary data.</text>
</comment>
<evidence type="ECO:0000256" key="3">
    <source>
        <dbReference type="PROSITE-ProRule" id="PRU10141"/>
    </source>
</evidence>
<dbReference type="InterPro" id="IPR005532">
    <property type="entry name" value="SUMF_dom"/>
</dbReference>
<sequence>MTKKSNTLPVGYRLHQYRIEAVLGAGGFGITYKAVHEALQTRAAVKEYFPVEWSYRDRNDINVLANTQGTLPTSEVGEEACYAWGLERFLNEARILAQVNHPGVVRVRDFFEGNGTAYIVMDYEDGEALSQLLQREKTLPEERVRRLVDDVLPALKAVHDQGYLHRDLKPANLYLRSDNRTILIDFGAARQALGRRSKSVTSVFSPGYSPIEQYLVDGKGYGPWTDIYALGAVLYHCVTGAAPIEAPARVLDDPLRPAEEVAAGRYNPTLLRLIDRAMAVRPERRFQSIEQMRVALNAPLEDSGERTVKLELPLRPDLHRSGEKPRPALVEPAREPLPSPARPRWNGWRWGIGLLAILAVGGGGIAYWLTGPPTSSNGPPVEPAKPPVPLKPAPPANPQSGQIYTDPETGMVFVWVPPGCFGMGSPENEKDRSANEVPHRVCLKGFWMGQFEVTNEQYRRFDANHDSGGYDTHDLNAPEQPVVRVKWQEAAAYADWLSEKTTLRFRLPTEAEWEYAARAGKTISRDWGEDPNRACDYANIYDATAKKALQFNWANYPCDDGQAVAAPVGKYKANAFGLHDMLGNAAEWTCSDYDSTYSGGETRCADQSAAAVGRRMLRGGSWSDYPGLVRFAYRFPASPQYGKFDLGFRLVLEP</sequence>
<dbReference type="InterPro" id="IPR008271">
    <property type="entry name" value="Ser/Thr_kinase_AS"/>
</dbReference>
<dbReference type="InterPro" id="IPR042095">
    <property type="entry name" value="SUMF_sf"/>
</dbReference>
<reference evidence="6 7" key="1">
    <citation type="submission" date="2019-03" db="EMBL/GenBank/DDBJ databases">
        <title>Metabolic reconstructions from genomes of highly enriched 'Candidatus Accumulibacter' and 'Candidatus Competibacter' bioreactor populations.</title>
        <authorList>
            <person name="Annavajhala M.K."/>
            <person name="Welles L."/>
            <person name="Abbas B."/>
            <person name="Sorokin D."/>
            <person name="Park H."/>
            <person name="Van Loosdrecht M."/>
            <person name="Chandran K."/>
        </authorList>
    </citation>
    <scope>NUCLEOTIDE SEQUENCE [LARGE SCALE GENOMIC DNA]</scope>
    <source>
        <strain evidence="6 7">SBR_G</strain>
    </source>
</reference>